<dbReference type="Proteomes" id="UP001274896">
    <property type="component" value="Unassembled WGS sequence"/>
</dbReference>
<evidence type="ECO:0000313" key="1">
    <source>
        <dbReference type="EMBL" id="KAK3529467.1"/>
    </source>
</evidence>
<accession>A0AAE0QQF5</accession>
<sequence length="331" mass="37703">AQTHSISAALAKGLALYQEPSLKSGVLQTLSALHRTLYQGCVSILVLLDLSAAFDTIDHTILLDKLEHVVSVKGTALSWLRSYLTDRYQFVDLDGDFSMHTKMAVVRGLIDKVDNIQRETRGLKQDIVGCKSDVSKFQAKLAELEDRERRNNVRLLGLAPNREGGDAIRFLTEMLPKWIPSLSNRPIEIERAHRIYGQQRSTETGRTIIFKVLRYQDHQSILDRAREVSKRGPILDGLNRLKFFADYSTYTSQRRRSFADTQKELRASGIQSFLIYPTTLRVMHNGEKLSFSSPHEADEFRLQIADTSRAKRQLTFGDVNPYEMDTNQTDN</sequence>
<dbReference type="PANTHER" id="PTHR11505">
    <property type="entry name" value="L1 TRANSPOSABLE ELEMENT-RELATED"/>
    <property type="match status" value="1"/>
</dbReference>
<reference evidence="1" key="1">
    <citation type="submission" date="2023-06" db="EMBL/GenBank/DDBJ databases">
        <title>Male Hemibagrus guttatus genome.</title>
        <authorList>
            <person name="Bian C."/>
        </authorList>
    </citation>
    <scope>NUCLEOTIDE SEQUENCE</scope>
    <source>
        <strain evidence="1">Male_cb2023</strain>
        <tissue evidence="1">Muscle</tissue>
    </source>
</reference>
<feature type="non-terminal residue" evidence="1">
    <location>
        <position position="331"/>
    </location>
</feature>
<organism evidence="1 2">
    <name type="scientific">Hemibagrus guttatus</name>
    <dbReference type="NCBI Taxonomy" id="175788"/>
    <lineage>
        <taxon>Eukaryota</taxon>
        <taxon>Metazoa</taxon>
        <taxon>Chordata</taxon>
        <taxon>Craniata</taxon>
        <taxon>Vertebrata</taxon>
        <taxon>Euteleostomi</taxon>
        <taxon>Actinopterygii</taxon>
        <taxon>Neopterygii</taxon>
        <taxon>Teleostei</taxon>
        <taxon>Ostariophysi</taxon>
        <taxon>Siluriformes</taxon>
        <taxon>Bagridae</taxon>
        <taxon>Hemibagrus</taxon>
    </lineage>
</organism>
<dbReference type="EMBL" id="JAUCMX010000012">
    <property type="protein sequence ID" value="KAK3529467.1"/>
    <property type="molecule type" value="Genomic_DNA"/>
</dbReference>
<dbReference type="InterPro" id="IPR042566">
    <property type="entry name" value="L1_C"/>
</dbReference>
<dbReference type="InterPro" id="IPR004244">
    <property type="entry name" value="Transposase_22"/>
</dbReference>
<protein>
    <recommendedName>
        <fullName evidence="3">Reverse transcriptase domain-containing protein</fullName>
    </recommendedName>
</protein>
<evidence type="ECO:0008006" key="3">
    <source>
        <dbReference type="Google" id="ProtNLM"/>
    </source>
</evidence>
<dbReference type="Gene3D" id="3.30.250.20">
    <property type="entry name" value="L1 transposable element, C-terminal domain"/>
    <property type="match status" value="1"/>
</dbReference>
<comment type="caution">
    <text evidence="1">The sequence shown here is derived from an EMBL/GenBank/DDBJ whole genome shotgun (WGS) entry which is preliminary data.</text>
</comment>
<name>A0AAE0QQF5_9TELE</name>
<dbReference type="Gene3D" id="3.30.70.1820">
    <property type="entry name" value="L1 transposable element, RRM domain"/>
    <property type="match status" value="1"/>
</dbReference>
<dbReference type="AlphaFoldDB" id="A0AAE0QQF5"/>
<keyword evidence="2" id="KW-1185">Reference proteome</keyword>
<evidence type="ECO:0000313" key="2">
    <source>
        <dbReference type="Proteomes" id="UP001274896"/>
    </source>
</evidence>
<gene>
    <name evidence="1" type="ORF">QTP70_031159</name>
</gene>
<proteinExistence type="predicted"/>